<evidence type="ECO:0000256" key="1">
    <source>
        <dbReference type="ARBA" id="ARBA00004196"/>
    </source>
</evidence>
<sequence length="382" mass="43620">MKRILILVVLLIAFTGCKQETRSDFVINGIAKDVYNGSRVYLKDVSNLGREVYTDTAIVMDGKFTLKGSVDEPKVRFLEIQGVPGEFLFMLENSEIEIEINKQLMLDSKATGSKTHNDLVDYQSGIKELQEENRNMINAFMKFRKEQDTARLDSMKILLEDHGQRFLKFPAKYVKDNNDSYFSLNLIGLEANKKKFDVEDFLDAYDNLIPSLKETPMGVKVKRKLDSINTEYQKTAHLQVGKVAPSFEAPKPDGTIVSLEELKGKVTIIDFWAAWCGPCRKENPNVVRIYNEYHDQGLEIIGVSLDGNSRQQNPKKAWLDAIEKDKLTWTQVSHLKYFNDPVARLYDINAIPATYILDKDGKIAAKNLRGRQLEAKVQELLR</sequence>
<dbReference type="PROSITE" id="PS00194">
    <property type="entry name" value="THIOREDOXIN_1"/>
    <property type="match status" value="1"/>
</dbReference>
<evidence type="ECO:0000256" key="2">
    <source>
        <dbReference type="ARBA" id="ARBA00022748"/>
    </source>
</evidence>
<dbReference type="RefSeq" id="WP_224478851.1">
    <property type="nucleotide sequence ID" value="NZ_JAIUJS010000006.1"/>
</dbReference>
<dbReference type="InterPro" id="IPR025380">
    <property type="entry name" value="DUF4369"/>
</dbReference>
<dbReference type="EMBL" id="JAIUJS010000006">
    <property type="protein sequence ID" value="MCA0153889.1"/>
    <property type="molecule type" value="Genomic_DNA"/>
</dbReference>
<feature type="coiled-coil region" evidence="5">
    <location>
        <begin position="119"/>
        <end position="146"/>
    </location>
</feature>
<keyword evidence="8" id="KW-1185">Reference proteome</keyword>
<comment type="caution">
    <text evidence="7">The sequence shown here is derived from an EMBL/GenBank/DDBJ whole genome shotgun (WGS) entry which is preliminary data.</text>
</comment>
<dbReference type="InterPro" id="IPR017937">
    <property type="entry name" value="Thioredoxin_CS"/>
</dbReference>
<dbReference type="PANTHER" id="PTHR42852:SF6">
    <property type="entry name" value="THIOL:DISULFIDE INTERCHANGE PROTEIN DSBE"/>
    <property type="match status" value="1"/>
</dbReference>
<dbReference type="Pfam" id="PF00578">
    <property type="entry name" value="AhpC-TSA"/>
    <property type="match status" value="1"/>
</dbReference>
<evidence type="ECO:0000256" key="3">
    <source>
        <dbReference type="ARBA" id="ARBA00023157"/>
    </source>
</evidence>
<keyword evidence="5" id="KW-0175">Coiled coil</keyword>
<dbReference type="PROSITE" id="PS51257">
    <property type="entry name" value="PROKAR_LIPOPROTEIN"/>
    <property type="match status" value="1"/>
</dbReference>
<keyword evidence="2" id="KW-0201">Cytochrome c-type biogenesis</keyword>
<organism evidence="7 8">
    <name type="scientific">Winogradskyella vincentii</name>
    <dbReference type="NCBI Taxonomy" id="2877122"/>
    <lineage>
        <taxon>Bacteria</taxon>
        <taxon>Pseudomonadati</taxon>
        <taxon>Bacteroidota</taxon>
        <taxon>Flavobacteriia</taxon>
        <taxon>Flavobacteriales</taxon>
        <taxon>Flavobacteriaceae</taxon>
        <taxon>Winogradskyella</taxon>
    </lineage>
</organism>
<name>A0ABS7Y1T2_9FLAO</name>
<reference evidence="8" key="1">
    <citation type="submission" date="2023-07" db="EMBL/GenBank/DDBJ databases">
        <authorList>
            <person name="Yue Y."/>
        </authorList>
    </citation>
    <scope>NUCLEOTIDE SEQUENCE [LARGE SCALE GENOMIC DNA]</scope>
    <source>
        <strain evidence="8">2Y89</strain>
    </source>
</reference>
<keyword evidence="4" id="KW-0676">Redox-active center</keyword>
<evidence type="ECO:0000259" key="6">
    <source>
        <dbReference type="PROSITE" id="PS51352"/>
    </source>
</evidence>
<dbReference type="Gene3D" id="3.40.30.10">
    <property type="entry name" value="Glutaredoxin"/>
    <property type="match status" value="1"/>
</dbReference>
<dbReference type="SUPFAM" id="SSF52833">
    <property type="entry name" value="Thioredoxin-like"/>
    <property type="match status" value="1"/>
</dbReference>
<dbReference type="Proteomes" id="UP001198402">
    <property type="component" value="Unassembled WGS sequence"/>
</dbReference>
<dbReference type="InterPro" id="IPR013766">
    <property type="entry name" value="Thioredoxin_domain"/>
</dbReference>
<dbReference type="PANTHER" id="PTHR42852">
    <property type="entry name" value="THIOL:DISULFIDE INTERCHANGE PROTEIN DSBE"/>
    <property type="match status" value="1"/>
</dbReference>
<dbReference type="PROSITE" id="PS51352">
    <property type="entry name" value="THIOREDOXIN_2"/>
    <property type="match status" value="1"/>
</dbReference>
<evidence type="ECO:0000313" key="7">
    <source>
        <dbReference type="EMBL" id="MCA0153889.1"/>
    </source>
</evidence>
<proteinExistence type="predicted"/>
<dbReference type="CDD" id="cd02966">
    <property type="entry name" value="TlpA_like_family"/>
    <property type="match status" value="1"/>
</dbReference>
<evidence type="ECO:0000256" key="5">
    <source>
        <dbReference type="SAM" id="Coils"/>
    </source>
</evidence>
<dbReference type="InterPro" id="IPR036249">
    <property type="entry name" value="Thioredoxin-like_sf"/>
</dbReference>
<dbReference type="Pfam" id="PF14289">
    <property type="entry name" value="DUF4369"/>
    <property type="match status" value="1"/>
</dbReference>
<keyword evidence="3" id="KW-1015">Disulfide bond</keyword>
<comment type="subcellular location">
    <subcellularLocation>
        <location evidence="1">Cell envelope</location>
    </subcellularLocation>
</comment>
<evidence type="ECO:0000256" key="4">
    <source>
        <dbReference type="ARBA" id="ARBA00023284"/>
    </source>
</evidence>
<dbReference type="InterPro" id="IPR050553">
    <property type="entry name" value="Thioredoxin_ResA/DsbE_sf"/>
</dbReference>
<dbReference type="InterPro" id="IPR000866">
    <property type="entry name" value="AhpC/TSA"/>
</dbReference>
<protein>
    <submittedName>
        <fullName evidence="7">AhpC/TSA family protein</fullName>
    </submittedName>
</protein>
<gene>
    <name evidence="7" type="ORF">LBV24_11720</name>
</gene>
<evidence type="ECO:0000313" key="8">
    <source>
        <dbReference type="Proteomes" id="UP001198402"/>
    </source>
</evidence>
<feature type="domain" description="Thioredoxin" evidence="6">
    <location>
        <begin position="238"/>
        <end position="382"/>
    </location>
</feature>
<accession>A0ABS7Y1T2</accession>